<evidence type="ECO:0000313" key="13">
    <source>
        <dbReference type="EMBL" id="JAQ11398.1"/>
    </source>
</evidence>
<comment type="similarity">
    <text evidence="7">Belongs to the WD repeat BOP1/ERB1 family.</text>
</comment>
<dbReference type="SMART" id="SM01035">
    <property type="entry name" value="BOP1NT"/>
    <property type="match status" value="1"/>
</dbReference>
<keyword evidence="3 8" id="KW-0853">WD repeat</keyword>
<evidence type="ECO:0000256" key="5">
    <source>
        <dbReference type="ARBA" id="ARBA00023242"/>
    </source>
</evidence>
<gene>
    <name evidence="13" type="primary">GK22227</name>
    <name evidence="11" type="ORF">CM83_70340</name>
    <name evidence="13" type="ORF">g.60960</name>
</gene>
<dbReference type="SMART" id="SM00320">
    <property type="entry name" value="WD40"/>
    <property type="match status" value="7"/>
</dbReference>
<dbReference type="InterPro" id="IPR001680">
    <property type="entry name" value="WD40_rpt"/>
</dbReference>
<dbReference type="EMBL" id="GBRD01002345">
    <property type="protein sequence ID" value="JAG63476.1"/>
    <property type="molecule type" value="Transcribed_RNA"/>
</dbReference>
<comment type="function">
    <text evidence="6">Component of the PeBoW complex, which is required for maturation of 28S and 5.8S ribosomal RNAs and formation of the 60S ribosome.</text>
</comment>
<evidence type="ECO:0000256" key="6">
    <source>
        <dbReference type="ARBA" id="ARBA00055102"/>
    </source>
</evidence>
<keyword evidence="1 7" id="KW-0690">Ribosome biogenesis</keyword>
<feature type="compositionally biased region" description="Acidic residues" evidence="9">
    <location>
        <begin position="49"/>
        <end position="115"/>
    </location>
</feature>
<comment type="subcellular location">
    <subcellularLocation>
        <location evidence="7">Nucleus</location>
        <location evidence="7">Nucleolus</location>
    </subcellularLocation>
    <subcellularLocation>
        <location evidence="7">Nucleus</location>
        <location evidence="7">Nucleoplasm</location>
    </subcellularLocation>
</comment>
<dbReference type="PROSITE" id="PS00678">
    <property type="entry name" value="WD_REPEATS_1"/>
    <property type="match status" value="1"/>
</dbReference>
<dbReference type="PANTHER" id="PTHR17605:SF0">
    <property type="entry name" value="RIBOSOME BIOGENESIS PROTEIN BOP1"/>
    <property type="match status" value="1"/>
</dbReference>
<evidence type="ECO:0000256" key="8">
    <source>
        <dbReference type="PROSITE-ProRule" id="PRU00221"/>
    </source>
</evidence>
<evidence type="ECO:0000259" key="10">
    <source>
        <dbReference type="SMART" id="SM01035"/>
    </source>
</evidence>
<evidence type="ECO:0000256" key="3">
    <source>
        <dbReference type="ARBA" id="ARBA00022574"/>
    </source>
</evidence>
<evidence type="ECO:0000256" key="7">
    <source>
        <dbReference type="HAMAP-Rule" id="MF_03027"/>
    </source>
</evidence>
<feature type="region of interest" description="Disordered" evidence="9">
    <location>
        <begin position="1"/>
        <end position="164"/>
    </location>
</feature>
<dbReference type="FunFam" id="2.130.10.10:FF:000061">
    <property type="entry name" value="Ribosome biogenesis protein BOP1 homolog"/>
    <property type="match status" value="1"/>
</dbReference>
<feature type="compositionally biased region" description="Acidic residues" evidence="9">
    <location>
        <begin position="148"/>
        <end position="162"/>
    </location>
</feature>
<evidence type="ECO:0000256" key="1">
    <source>
        <dbReference type="ARBA" id="ARBA00022517"/>
    </source>
</evidence>
<dbReference type="InterPro" id="IPR012953">
    <property type="entry name" value="BOP1_N_dom"/>
</dbReference>
<feature type="repeat" description="WD" evidence="8">
    <location>
        <begin position="449"/>
        <end position="490"/>
    </location>
</feature>
<dbReference type="HAMAP" id="MF_03027">
    <property type="entry name" value="BOP1"/>
    <property type="match status" value="1"/>
</dbReference>
<dbReference type="EMBL" id="GBHO01029245">
    <property type="protein sequence ID" value="JAG14359.1"/>
    <property type="molecule type" value="Transcribed_RNA"/>
</dbReference>
<dbReference type="GO" id="GO:0070545">
    <property type="term" value="C:PeBoW complex"/>
    <property type="evidence" value="ECO:0007669"/>
    <property type="project" value="TreeGrafter"/>
</dbReference>
<dbReference type="InterPro" id="IPR015943">
    <property type="entry name" value="WD40/YVTN_repeat-like_dom_sf"/>
</dbReference>
<evidence type="ECO:0000256" key="9">
    <source>
        <dbReference type="SAM" id="MobiDB-lite"/>
    </source>
</evidence>
<dbReference type="Pfam" id="PF00400">
    <property type="entry name" value="WD40"/>
    <property type="match status" value="3"/>
</dbReference>
<dbReference type="InterPro" id="IPR036322">
    <property type="entry name" value="WD40_repeat_dom_sf"/>
</dbReference>
<dbReference type="GO" id="GO:0030687">
    <property type="term" value="C:preribosome, large subunit precursor"/>
    <property type="evidence" value="ECO:0007669"/>
    <property type="project" value="UniProtKB-UniRule"/>
</dbReference>
<dbReference type="InterPro" id="IPR028598">
    <property type="entry name" value="BOP1/Erb1"/>
</dbReference>
<keyword evidence="2 7" id="KW-0698">rRNA processing</keyword>
<feature type="domain" description="BOP1 N-terminal" evidence="10">
    <location>
        <begin position="175"/>
        <end position="442"/>
    </location>
</feature>
<keyword evidence="4" id="KW-0677">Repeat</keyword>
<reference evidence="11" key="1">
    <citation type="journal article" date="2014" name="PLoS ONE">
        <title>Transcriptome-Based Identification of ABC Transporters in the Western Tarnished Plant Bug Lygus hesperus.</title>
        <authorList>
            <person name="Hull J.J."/>
            <person name="Chaney K."/>
            <person name="Geib S.M."/>
            <person name="Fabrick J.A."/>
            <person name="Brent C.S."/>
            <person name="Walsh D."/>
            <person name="Lavine L.C."/>
        </authorList>
    </citation>
    <scope>NUCLEOTIDE SEQUENCE</scope>
</reference>
<dbReference type="AlphaFoldDB" id="A0A0A9X2Y2"/>
<evidence type="ECO:0000256" key="4">
    <source>
        <dbReference type="ARBA" id="ARBA00022737"/>
    </source>
</evidence>
<dbReference type="SUPFAM" id="SSF50978">
    <property type="entry name" value="WD40 repeat-like"/>
    <property type="match status" value="1"/>
</dbReference>
<proteinExistence type="inferred from homology"/>
<name>A0A0A9X2Y2_LYGHE</name>
<organism evidence="11">
    <name type="scientific">Lygus hesperus</name>
    <name type="common">Western plant bug</name>
    <dbReference type="NCBI Taxonomy" id="30085"/>
    <lineage>
        <taxon>Eukaryota</taxon>
        <taxon>Metazoa</taxon>
        <taxon>Ecdysozoa</taxon>
        <taxon>Arthropoda</taxon>
        <taxon>Hexapoda</taxon>
        <taxon>Insecta</taxon>
        <taxon>Pterygota</taxon>
        <taxon>Neoptera</taxon>
        <taxon>Paraneoptera</taxon>
        <taxon>Hemiptera</taxon>
        <taxon>Heteroptera</taxon>
        <taxon>Panheteroptera</taxon>
        <taxon>Cimicomorpha</taxon>
        <taxon>Miridae</taxon>
        <taxon>Mirini</taxon>
        <taxon>Lygus</taxon>
    </lineage>
</organism>
<reference evidence="12" key="3">
    <citation type="submission" date="2014-09" db="EMBL/GenBank/DDBJ databases">
        <authorList>
            <person name="Magalhaes I.L.F."/>
            <person name="Oliveira U."/>
            <person name="Santos F.R."/>
            <person name="Vidigal T.H.D.A."/>
            <person name="Brescovit A.D."/>
            <person name="Santos A.J."/>
        </authorList>
    </citation>
    <scope>NUCLEOTIDE SEQUENCE</scope>
</reference>
<evidence type="ECO:0000256" key="2">
    <source>
        <dbReference type="ARBA" id="ARBA00022552"/>
    </source>
</evidence>
<evidence type="ECO:0000313" key="11">
    <source>
        <dbReference type="EMBL" id="JAG14359.1"/>
    </source>
</evidence>
<dbReference type="PROSITE" id="PS50082">
    <property type="entry name" value="WD_REPEATS_2"/>
    <property type="match status" value="1"/>
</dbReference>
<evidence type="ECO:0000313" key="12">
    <source>
        <dbReference type="EMBL" id="JAG63476.1"/>
    </source>
</evidence>
<dbReference type="PROSITE" id="PS50294">
    <property type="entry name" value="WD_REPEATS_REGION"/>
    <property type="match status" value="1"/>
</dbReference>
<dbReference type="Pfam" id="PF08145">
    <property type="entry name" value="BOP1NT"/>
    <property type="match status" value="1"/>
</dbReference>
<dbReference type="PANTHER" id="PTHR17605">
    <property type="entry name" value="RIBOSOME BIOGENESIS PROTEIN BOP1 BLOCK OF PROLIFERATION 1 PROTEIN"/>
    <property type="match status" value="1"/>
</dbReference>
<dbReference type="GO" id="GO:0005654">
    <property type="term" value="C:nucleoplasm"/>
    <property type="evidence" value="ECO:0007669"/>
    <property type="project" value="UniProtKB-SubCell"/>
</dbReference>
<dbReference type="GO" id="GO:0000466">
    <property type="term" value="P:maturation of 5.8S rRNA from tricistronic rRNA transcript (SSU-rRNA, 5.8S rRNA, LSU-rRNA)"/>
    <property type="evidence" value="ECO:0007669"/>
    <property type="project" value="UniProtKB-UniRule"/>
</dbReference>
<sequence length="791" mass="90975">MVMPELSKKRKHPSLNKLQERTDEEEKGVSLKDVVGESDDLISSLPEDGVVDSDVSDDSSEDEDELEEGGGIEDGEEDLDSEVDSEDLEWESENDEDVDEEGSDSSQDSGDDSLEKDDAIQVKSKNGHGKNKIGKEVAVPGTSTQQAIEDEYAEGDTSDEEDVRNTVGNIPINWYDEFDHIGYDWDGKKILKPEQGDQLDEFLKKIEDPDFWRKVKNVQTGQDVVLSDKDINLIKRLESHKIPDETFDDYAPWIEWFSSEVMEMPLRKFPEHKKSFLPSKDEMKKVSKYVHALKMGWMKTRKAMKAKEKQEKKKGPQFYLLWKTDDVADEMRRIENHIPAPKRPLPDHSESYNPPEEYLFNEQEMRKWNRERKSLGNKKLHFVPQKFNSLREVPAYKRFIRERFMRCLDLYMCPRAIKMKLTIEPEELVPQLPSPADLQPFPTTASIYYKGHTDMVRSISVDPTGQFLASASDDGTVKFWEISTGRCLRTASFSGTARCVAWNPSSQMSLVAVAVDRKVYLVNSKIGCQDHIDQTNELLDKRPYQDKVTPPRVEAAVQWEYLDEGELHEQGVLIVLNHFKEVKQVQWHWKGDYVFSLMPDGENRSILIHQLSRGRSQTPFNRARGLVQAACFHPTKPFFLVATQRNVRIYDLVKQEMVKKLITSSKWISDITVHPGGENLLIGTYDRKVLWFDLELSTKPYKTLSLHSHAVRSVAYHKRYPLFASVSDDMSLIISHGMVYNDLLQNALIVPLKRFSCHDKVNDFSLLNVTFHPQQPWVFTSGADGKIVLYT</sequence>
<comment type="function">
    <text evidence="7">Required for maturation of ribosomal RNAs and formation of the large ribosomal subunit.</text>
</comment>
<keyword evidence="5 7" id="KW-0539">Nucleus</keyword>
<dbReference type="GO" id="GO:0043021">
    <property type="term" value="F:ribonucleoprotein complex binding"/>
    <property type="evidence" value="ECO:0007669"/>
    <property type="project" value="UniProtKB-UniRule"/>
</dbReference>
<dbReference type="Gene3D" id="2.130.10.10">
    <property type="entry name" value="YVTN repeat-like/Quinoprotein amine dehydrogenase"/>
    <property type="match status" value="1"/>
</dbReference>
<accession>A0A0A9X2Y2</accession>
<protein>
    <recommendedName>
        <fullName evidence="7">Ribosome biogenesis protein BOP1 homolog</fullName>
    </recommendedName>
</protein>
<dbReference type="EMBL" id="GDHC01007231">
    <property type="protein sequence ID" value="JAQ11398.1"/>
    <property type="molecule type" value="Transcribed_RNA"/>
</dbReference>
<reference evidence="11" key="2">
    <citation type="submission" date="2014-07" db="EMBL/GenBank/DDBJ databases">
        <authorList>
            <person name="Hull J."/>
        </authorList>
    </citation>
    <scope>NUCLEOTIDE SEQUENCE</scope>
</reference>
<dbReference type="GO" id="GO:0000463">
    <property type="term" value="P:maturation of LSU-rRNA from tricistronic rRNA transcript (SSU-rRNA, 5.8S rRNA, LSU-rRNA)"/>
    <property type="evidence" value="ECO:0007669"/>
    <property type="project" value="UniProtKB-UniRule"/>
</dbReference>
<reference evidence="13" key="4">
    <citation type="journal article" date="2016" name="Gigascience">
        <title>De novo construction of an expanded transcriptome assembly for the western tarnished plant bug, Lygus hesperus.</title>
        <authorList>
            <person name="Tassone E.E."/>
            <person name="Geib S.M."/>
            <person name="Hall B."/>
            <person name="Fabrick J.A."/>
            <person name="Brent C.S."/>
            <person name="Hull J.J."/>
        </authorList>
    </citation>
    <scope>NUCLEOTIDE SEQUENCE</scope>
</reference>
<dbReference type="InterPro" id="IPR019775">
    <property type="entry name" value="WD40_repeat_CS"/>
</dbReference>